<reference evidence="1 2" key="1">
    <citation type="submission" date="2020-07" db="EMBL/GenBank/DDBJ databases">
        <title>Complete genome sequence of Rhizobium phaseoli phage Palo.</title>
        <authorList>
            <person name="Nabhani A."/>
            <person name="Rushing L."/>
            <person name="Newkirk H."/>
            <person name="Gonzalez C."/>
            <person name="Young R."/>
            <person name="Liu M."/>
        </authorList>
    </citation>
    <scope>NUCLEOTIDE SEQUENCE [LARGE SCALE GENOMIC DNA]</scope>
</reference>
<organism evidence="1 2">
    <name type="scientific">Rhizobium phage Palo</name>
    <dbReference type="NCBI Taxonomy" id="2767573"/>
    <lineage>
        <taxon>Viruses</taxon>
        <taxon>Duplodnaviria</taxon>
        <taxon>Heunggongvirae</taxon>
        <taxon>Uroviricota</taxon>
        <taxon>Caudoviricetes</taxon>
        <taxon>Autographivirales</taxon>
        <taxon>Dunnvirinae</taxon>
        <taxon>Palovirus</taxon>
        <taxon>Palovirus palo</taxon>
    </lineage>
</organism>
<dbReference type="EMBL" id="MT708544">
    <property type="protein sequence ID" value="QOE32068.1"/>
    <property type="molecule type" value="Genomic_DNA"/>
</dbReference>
<keyword evidence="2" id="KW-1185">Reference proteome</keyword>
<sequence length="79" mass="9021">MIKRRSKGSHMELMAARRIEQREREPGFDNVLPAAGEAKRYNHLNRANRRKLESSKYRKAMKAKIAEAAKAVEPMQAAA</sequence>
<evidence type="ECO:0000313" key="2">
    <source>
        <dbReference type="Proteomes" id="UP000516590"/>
    </source>
</evidence>
<name>A0A7L8G6W3_9CAUD</name>
<accession>A0A7L8G6W3</accession>
<gene>
    <name evidence="1" type="ORF">CPT_Palo_009</name>
</gene>
<proteinExistence type="predicted"/>
<dbReference type="Proteomes" id="UP000516590">
    <property type="component" value="Segment"/>
</dbReference>
<evidence type="ECO:0000313" key="1">
    <source>
        <dbReference type="EMBL" id="QOE32068.1"/>
    </source>
</evidence>
<protein>
    <submittedName>
        <fullName evidence="1">Uncharacterized protein</fullName>
    </submittedName>
</protein>